<name>A0A0C3KD42_PISTI</name>
<evidence type="ECO:0000313" key="1">
    <source>
        <dbReference type="EMBL" id="KIO07547.1"/>
    </source>
</evidence>
<accession>A0A0C3KD42</accession>
<gene>
    <name evidence="1" type="ORF">M404DRAFT_388052</name>
</gene>
<evidence type="ECO:0000313" key="2">
    <source>
        <dbReference type="Proteomes" id="UP000054217"/>
    </source>
</evidence>
<dbReference type="EMBL" id="KN831959">
    <property type="protein sequence ID" value="KIO07547.1"/>
    <property type="molecule type" value="Genomic_DNA"/>
</dbReference>
<organism evidence="1 2">
    <name type="scientific">Pisolithus tinctorius Marx 270</name>
    <dbReference type="NCBI Taxonomy" id="870435"/>
    <lineage>
        <taxon>Eukaryota</taxon>
        <taxon>Fungi</taxon>
        <taxon>Dikarya</taxon>
        <taxon>Basidiomycota</taxon>
        <taxon>Agaricomycotina</taxon>
        <taxon>Agaricomycetes</taxon>
        <taxon>Agaricomycetidae</taxon>
        <taxon>Boletales</taxon>
        <taxon>Sclerodermatineae</taxon>
        <taxon>Pisolithaceae</taxon>
        <taxon>Pisolithus</taxon>
    </lineage>
</organism>
<dbReference type="Proteomes" id="UP000054217">
    <property type="component" value="Unassembled WGS sequence"/>
</dbReference>
<dbReference type="InParanoid" id="A0A0C3KD42"/>
<proteinExistence type="predicted"/>
<reference evidence="2" key="2">
    <citation type="submission" date="2015-01" db="EMBL/GenBank/DDBJ databases">
        <title>Evolutionary Origins and Diversification of the Mycorrhizal Mutualists.</title>
        <authorList>
            <consortium name="DOE Joint Genome Institute"/>
            <consortium name="Mycorrhizal Genomics Consortium"/>
            <person name="Kohler A."/>
            <person name="Kuo A."/>
            <person name="Nagy L.G."/>
            <person name="Floudas D."/>
            <person name="Copeland A."/>
            <person name="Barry K.W."/>
            <person name="Cichocki N."/>
            <person name="Veneault-Fourrey C."/>
            <person name="LaButti K."/>
            <person name="Lindquist E.A."/>
            <person name="Lipzen A."/>
            <person name="Lundell T."/>
            <person name="Morin E."/>
            <person name="Murat C."/>
            <person name="Riley R."/>
            <person name="Ohm R."/>
            <person name="Sun H."/>
            <person name="Tunlid A."/>
            <person name="Henrissat B."/>
            <person name="Grigoriev I.V."/>
            <person name="Hibbett D.S."/>
            <person name="Martin F."/>
        </authorList>
    </citation>
    <scope>NUCLEOTIDE SEQUENCE [LARGE SCALE GENOMIC DNA]</scope>
    <source>
        <strain evidence="2">Marx 270</strain>
    </source>
</reference>
<dbReference type="HOGENOM" id="CLU_1603413_0_0_1"/>
<sequence length="166" mass="19028">MVLSLRLSSHMMTGVSYSFLFREIPLRYTLCCLSQGSPQPYRRLEKFISSIGSCLCTYILDTRYWSSIAIRRGLRCGWHFRGLCSTKENKVTYDISVSPWHRNPLTCPSPALEGNLFPVSYYITSTVPITLDRMRRKYALAAAFHSADLEQRPSSVTRVPFVEQAM</sequence>
<keyword evidence="2" id="KW-1185">Reference proteome</keyword>
<reference evidence="1 2" key="1">
    <citation type="submission" date="2014-04" db="EMBL/GenBank/DDBJ databases">
        <authorList>
            <consortium name="DOE Joint Genome Institute"/>
            <person name="Kuo A."/>
            <person name="Kohler A."/>
            <person name="Costa M.D."/>
            <person name="Nagy L.G."/>
            <person name="Floudas D."/>
            <person name="Copeland A."/>
            <person name="Barry K.W."/>
            <person name="Cichocki N."/>
            <person name="Veneault-Fourrey C."/>
            <person name="LaButti K."/>
            <person name="Lindquist E.A."/>
            <person name="Lipzen A."/>
            <person name="Lundell T."/>
            <person name="Morin E."/>
            <person name="Murat C."/>
            <person name="Sun H."/>
            <person name="Tunlid A."/>
            <person name="Henrissat B."/>
            <person name="Grigoriev I.V."/>
            <person name="Hibbett D.S."/>
            <person name="Martin F."/>
            <person name="Nordberg H.P."/>
            <person name="Cantor M.N."/>
            <person name="Hua S.X."/>
        </authorList>
    </citation>
    <scope>NUCLEOTIDE SEQUENCE [LARGE SCALE GENOMIC DNA]</scope>
    <source>
        <strain evidence="1 2">Marx 270</strain>
    </source>
</reference>
<protein>
    <submittedName>
        <fullName evidence="1">Uncharacterized protein</fullName>
    </submittedName>
</protein>
<dbReference type="AlphaFoldDB" id="A0A0C3KD42"/>